<name>A0A6A4VQ42_AMPAM</name>
<evidence type="ECO:0000313" key="7">
    <source>
        <dbReference type="EMBL" id="KAF0292278.1"/>
    </source>
</evidence>
<dbReference type="Gene3D" id="1.25.40.10">
    <property type="entry name" value="Tetratricopeptide repeat domain"/>
    <property type="match status" value="2"/>
</dbReference>
<dbReference type="Pfam" id="PF05843">
    <property type="entry name" value="Suf"/>
    <property type="match status" value="1"/>
</dbReference>
<feature type="compositionally biased region" description="Basic and acidic residues" evidence="5">
    <location>
        <begin position="226"/>
        <end position="241"/>
    </location>
</feature>
<dbReference type="SMART" id="SM00386">
    <property type="entry name" value="HAT"/>
    <property type="match status" value="5"/>
</dbReference>
<dbReference type="PANTHER" id="PTHR23270">
    <property type="entry name" value="PROGRAMMED CELL DEATH PROTEIN 11 PRE-RRNA PROCESSING PROTEIN RRP5"/>
    <property type="match status" value="1"/>
</dbReference>
<dbReference type="GO" id="GO:0003723">
    <property type="term" value="F:RNA binding"/>
    <property type="evidence" value="ECO:0007669"/>
    <property type="project" value="TreeGrafter"/>
</dbReference>
<dbReference type="InterPro" id="IPR003107">
    <property type="entry name" value="HAT"/>
</dbReference>
<organism evidence="7 8">
    <name type="scientific">Amphibalanus amphitrite</name>
    <name type="common">Striped barnacle</name>
    <name type="synonym">Balanus amphitrite</name>
    <dbReference type="NCBI Taxonomy" id="1232801"/>
    <lineage>
        <taxon>Eukaryota</taxon>
        <taxon>Metazoa</taxon>
        <taxon>Ecdysozoa</taxon>
        <taxon>Arthropoda</taxon>
        <taxon>Crustacea</taxon>
        <taxon>Multicrustacea</taxon>
        <taxon>Cirripedia</taxon>
        <taxon>Thoracica</taxon>
        <taxon>Thoracicalcarea</taxon>
        <taxon>Balanomorpha</taxon>
        <taxon>Balanoidea</taxon>
        <taxon>Balanidae</taxon>
        <taxon>Amphibalaninae</taxon>
        <taxon>Amphibalanus</taxon>
    </lineage>
</organism>
<evidence type="ECO:0000256" key="1">
    <source>
        <dbReference type="ARBA" id="ARBA00004123"/>
    </source>
</evidence>
<protein>
    <submittedName>
        <fullName evidence="7">Protein RRP5</fullName>
    </submittedName>
</protein>
<evidence type="ECO:0000256" key="2">
    <source>
        <dbReference type="ARBA" id="ARBA00022552"/>
    </source>
</evidence>
<keyword evidence="8" id="KW-1185">Reference proteome</keyword>
<dbReference type="GO" id="GO:0006364">
    <property type="term" value="P:rRNA processing"/>
    <property type="evidence" value="ECO:0007669"/>
    <property type="project" value="UniProtKB-KW"/>
</dbReference>
<dbReference type="Proteomes" id="UP000440578">
    <property type="component" value="Unassembled WGS sequence"/>
</dbReference>
<gene>
    <name evidence="7" type="primary">PDCD11_0</name>
    <name evidence="7" type="ORF">FJT64_009705</name>
</gene>
<dbReference type="InterPro" id="IPR008847">
    <property type="entry name" value="Suf"/>
</dbReference>
<keyword evidence="2" id="KW-0698">rRNA processing</keyword>
<evidence type="ECO:0000256" key="3">
    <source>
        <dbReference type="ARBA" id="ARBA00022737"/>
    </source>
</evidence>
<reference evidence="7 8" key="1">
    <citation type="submission" date="2019-07" db="EMBL/GenBank/DDBJ databases">
        <title>Draft genome assembly of a fouling barnacle, Amphibalanus amphitrite (Darwin, 1854): The first reference genome for Thecostraca.</title>
        <authorList>
            <person name="Kim W."/>
        </authorList>
    </citation>
    <scope>NUCLEOTIDE SEQUENCE [LARGE SCALE GENOMIC DNA]</scope>
    <source>
        <strain evidence="7">SNU_AA5</strain>
        <tissue evidence="7">Soma without cirri and trophi</tissue>
    </source>
</reference>
<dbReference type="GO" id="GO:0032040">
    <property type="term" value="C:small-subunit processome"/>
    <property type="evidence" value="ECO:0007669"/>
    <property type="project" value="TreeGrafter"/>
</dbReference>
<feature type="compositionally biased region" description="Low complexity" evidence="5">
    <location>
        <begin position="164"/>
        <end position="176"/>
    </location>
</feature>
<dbReference type="SUPFAM" id="SSF48452">
    <property type="entry name" value="TPR-like"/>
    <property type="match status" value="2"/>
</dbReference>
<evidence type="ECO:0000256" key="4">
    <source>
        <dbReference type="ARBA" id="ARBA00023242"/>
    </source>
</evidence>
<keyword evidence="3" id="KW-0677">Repeat</keyword>
<evidence type="ECO:0000313" key="8">
    <source>
        <dbReference type="Proteomes" id="UP000440578"/>
    </source>
</evidence>
<dbReference type="OrthoDB" id="412781at2759"/>
<feature type="region of interest" description="Disordered" evidence="5">
    <location>
        <begin position="1"/>
        <end position="56"/>
    </location>
</feature>
<dbReference type="InterPro" id="IPR011990">
    <property type="entry name" value="TPR-like_helical_dom_sf"/>
</dbReference>
<sequence length="534" mass="60897">MTSKKMAKGKMAPNMKKKKQGKEKKKSTFISKEKGSILKHSTKKKSMSDAKAASSDILTEKMSLFKGQSESVIKKKAKNLNEFTQPEGYLKDSPRKQIKKKHELSSPKTATKGKERKMKRKLENKYVKSMKATKSKKEMDASEDVAVTNDKRKKKRRELARGDGPAAGELSSAAAAGTGGAAGQPARLTVAGGFSWETTPWPQSGPAAPAADSSDDDDETEQQRAAAEERDLVERERRLMDPSRAPETADDHERLVVAHPDDSSLWIRFMSYFLQATEIEKARGVARRALKTINFREEDEKLNVYVAWLNLESMHGTQETLSNVLHEALQYNDTFKVYTRMAEIHQANNKHDEAELMYSQYSQLEAELMYSQLVKKLPARKEAWLRYGVFLMQVERREAARALMQRALKCLERRDHVEVISKFAQLEFRFGEPERGKTMFDHLLATYPKRLDQWNVYINQLIKVADYDAARVIFQRAATVRLNARRTRSLLKRFLEFEEAHGSAEQQEAVRELARQYVEARSDADAALLDEPAR</sequence>
<feature type="compositionally biased region" description="Basic residues" evidence="5">
    <location>
        <begin position="15"/>
        <end position="27"/>
    </location>
</feature>
<evidence type="ECO:0000259" key="6">
    <source>
        <dbReference type="Pfam" id="PF05843"/>
    </source>
</evidence>
<feature type="domain" description="Suppressor of forked" evidence="6">
    <location>
        <begin position="266"/>
        <end position="520"/>
    </location>
</feature>
<comment type="caution">
    <text evidence="7">The sequence shown here is derived from an EMBL/GenBank/DDBJ whole genome shotgun (WGS) entry which is preliminary data.</text>
</comment>
<dbReference type="AlphaFoldDB" id="A0A6A4VQ42"/>
<keyword evidence="4" id="KW-0539">Nucleus</keyword>
<accession>A0A6A4VQ42</accession>
<dbReference type="EMBL" id="VIIS01001824">
    <property type="protein sequence ID" value="KAF0292278.1"/>
    <property type="molecule type" value="Genomic_DNA"/>
</dbReference>
<dbReference type="PANTHER" id="PTHR23270:SF10">
    <property type="entry name" value="PROTEIN RRP5 HOMOLOG"/>
    <property type="match status" value="1"/>
</dbReference>
<feature type="region of interest" description="Disordered" evidence="5">
    <location>
        <begin position="77"/>
        <end position="251"/>
    </location>
</feature>
<dbReference type="InterPro" id="IPR045209">
    <property type="entry name" value="Rrp5"/>
</dbReference>
<evidence type="ECO:0000256" key="5">
    <source>
        <dbReference type="SAM" id="MobiDB-lite"/>
    </source>
</evidence>
<proteinExistence type="predicted"/>
<comment type="subcellular location">
    <subcellularLocation>
        <location evidence="1">Nucleus</location>
    </subcellularLocation>
</comment>